<dbReference type="AlphaFoldDB" id="A0AAV7RBD7"/>
<organism evidence="1 2">
    <name type="scientific">Pleurodeles waltl</name>
    <name type="common">Iberian ribbed newt</name>
    <dbReference type="NCBI Taxonomy" id="8319"/>
    <lineage>
        <taxon>Eukaryota</taxon>
        <taxon>Metazoa</taxon>
        <taxon>Chordata</taxon>
        <taxon>Craniata</taxon>
        <taxon>Vertebrata</taxon>
        <taxon>Euteleostomi</taxon>
        <taxon>Amphibia</taxon>
        <taxon>Batrachia</taxon>
        <taxon>Caudata</taxon>
        <taxon>Salamandroidea</taxon>
        <taxon>Salamandridae</taxon>
        <taxon>Pleurodelinae</taxon>
        <taxon>Pleurodeles</taxon>
    </lineage>
</organism>
<dbReference type="EMBL" id="JANPWB010000009">
    <property type="protein sequence ID" value="KAJ1149152.1"/>
    <property type="molecule type" value="Genomic_DNA"/>
</dbReference>
<reference evidence="1" key="1">
    <citation type="journal article" date="2022" name="bioRxiv">
        <title>Sequencing and chromosome-scale assembly of the giantPleurodeles waltlgenome.</title>
        <authorList>
            <person name="Brown T."/>
            <person name="Elewa A."/>
            <person name="Iarovenko S."/>
            <person name="Subramanian E."/>
            <person name="Araus A.J."/>
            <person name="Petzold A."/>
            <person name="Susuki M."/>
            <person name="Suzuki K.-i.T."/>
            <person name="Hayashi T."/>
            <person name="Toyoda A."/>
            <person name="Oliveira C."/>
            <person name="Osipova E."/>
            <person name="Leigh N.D."/>
            <person name="Simon A."/>
            <person name="Yun M.H."/>
        </authorList>
    </citation>
    <scope>NUCLEOTIDE SEQUENCE</scope>
    <source>
        <strain evidence="1">20211129_DDA</strain>
        <tissue evidence="1">Liver</tissue>
    </source>
</reference>
<proteinExistence type="predicted"/>
<gene>
    <name evidence="1" type="ORF">NDU88_001969</name>
</gene>
<evidence type="ECO:0000313" key="1">
    <source>
        <dbReference type="EMBL" id="KAJ1149152.1"/>
    </source>
</evidence>
<sequence>MVGKTVGEVGEGGCRSCTVLPLEIVIKLICYHLPWIGDEGRRTVRVPRVHCGLFFTFGGGCGADLGFPWISFLNISVDYCLGRDLPLPSVVRRSCLWASRRLRSCFCAPREVQVLSWCTLDGARWLVHTTYVVAVGMSLCFTLLGYPLHHVACDILCGRVPCNCVQRVQLTFLYTLRIDNGKEGKRSSAIVFRPLL</sequence>
<comment type="caution">
    <text evidence="1">The sequence shown here is derived from an EMBL/GenBank/DDBJ whole genome shotgun (WGS) entry which is preliminary data.</text>
</comment>
<keyword evidence="2" id="KW-1185">Reference proteome</keyword>
<dbReference type="Proteomes" id="UP001066276">
    <property type="component" value="Chromosome 5"/>
</dbReference>
<protein>
    <submittedName>
        <fullName evidence="1">Uncharacterized protein</fullName>
    </submittedName>
</protein>
<evidence type="ECO:0000313" key="2">
    <source>
        <dbReference type="Proteomes" id="UP001066276"/>
    </source>
</evidence>
<name>A0AAV7RBD7_PLEWA</name>
<accession>A0AAV7RBD7</accession>